<keyword evidence="2" id="KW-1185">Reference proteome</keyword>
<evidence type="ECO:0000313" key="2">
    <source>
        <dbReference type="Proteomes" id="UP000770661"/>
    </source>
</evidence>
<dbReference type="Proteomes" id="UP000770661">
    <property type="component" value="Unassembled WGS sequence"/>
</dbReference>
<accession>A0A8J5CQV0</accession>
<dbReference type="EMBL" id="JACEEZ010015003">
    <property type="protein sequence ID" value="KAG0719134.1"/>
    <property type="molecule type" value="Genomic_DNA"/>
</dbReference>
<name>A0A8J5CQV0_CHIOP</name>
<protein>
    <submittedName>
        <fullName evidence="1">Uncharacterized protein</fullName>
    </submittedName>
</protein>
<comment type="caution">
    <text evidence="1">The sequence shown here is derived from an EMBL/GenBank/DDBJ whole genome shotgun (WGS) entry which is preliminary data.</text>
</comment>
<evidence type="ECO:0000313" key="1">
    <source>
        <dbReference type="EMBL" id="KAG0719134.1"/>
    </source>
</evidence>
<organism evidence="1 2">
    <name type="scientific">Chionoecetes opilio</name>
    <name type="common">Atlantic snow crab</name>
    <name type="synonym">Cancer opilio</name>
    <dbReference type="NCBI Taxonomy" id="41210"/>
    <lineage>
        <taxon>Eukaryota</taxon>
        <taxon>Metazoa</taxon>
        <taxon>Ecdysozoa</taxon>
        <taxon>Arthropoda</taxon>
        <taxon>Crustacea</taxon>
        <taxon>Multicrustacea</taxon>
        <taxon>Malacostraca</taxon>
        <taxon>Eumalacostraca</taxon>
        <taxon>Eucarida</taxon>
        <taxon>Decapoda</taxon>
        <taxon>Pleocyemata</taxon>
        <taxon>Brachyura</taxon>
        <taxon>Eubrachyura</taxon>
        <taxon>Majoidea</taxon>
        <taxon>Majidae</taxon>
        <taxon>Chionoecetes</taxon>
    </lineage>
</organism>
<gene>
    <name evidence="1" type="ORF">GWK47_000787</name>
</gene>
<reference evidence="1" key="1">
    <citation type="submission" date="2020-07" db="EMBL/GenBank/DDBJ databases">
        <title>The High-quality genome of the commercially important snow crab, Chionoecetes opilio.</title>
        <authorList>
            <person name="Jeong J.-H."/>
            <person name="Ryu S."/>
        </authorList>
    </citation>
    <scope>NUCLEOTIDE SEQUENCE</scope>
    <source>
        <strain evidence="1">MADBK_172401_WGS</strain>
        <tissue evidence="1">Digestive gland</tissue>
    </source>
</reference>
<proteinExistence type="predicted"/>
<sequence>MPSQMAENIFQDVNLSAKTAQGPLLLTQRRKNWPPAPASRYCSVVLTRRDVNTLDEAAVVPKDARVLPHEMARRLTEVLAEPEVVRSLTQNPASFK</sequence>
<dbReference type="AlphaFoldDB" id="A0A8J5CQV0"/>